<dbReference type="InterPro" id="IPR012854">
    <property type="entry name" value="Cu_amine_oxidase-like_N"/>
</dbReference>
<accession>A0ABS4NWL5</accession>
<keyword evidence="5" id="KW-1185">Reference proteome</keyword>
<evidence type="ECO:0000256" key="2">
    <source>
        <dbReference type="SAM" id="SignalP"/>
    </source>
</evidence>
<evidence type="ECO:0000256" key="1">
    <source>
        <dbReference type="SAM" id="MobiDB-lite"/>
    </source>
</evidence>
<feature type="compositionally biased region" description="Low complexity" evidence="1">
    <location>
        <begin position="99"/>
        <end position="113"/>
    </location>
</feature>
<gene>
    <name evidence="4" type="ORF">J2Z70_004616</name>
</gene>
<reference evidence="4 5" key="1">
    <citation type="submission" date="2021-03" db="EMBL/GenBank/DDBJ databases">
        <title>Genomic Encyclopedia of Type Strains, Phase IV (KMG-IV): sequencing the most valuable type-strain genomes for metagenomic binning, comparative biology and taxonomic classification.</title>
        <authorList>
            <person name="Goeker M."/>
        </authorList>
    </citation>
    <scope>NUCLEOTIDE SEQUENCE [LARGE SCALE GENOMIC DNA]</scope>
    <source>
        <strain evidence="4 5">DSM 101953</strain>
    </source>
</reference>
<sequence length="220" mass="22600">MKRKVAATAAAISLTLTVSAGVYAASNLQEIKALLNNKIGIVVNGQAYTPKDGNGKTLAPITYNGITYLPVRSIGEALNTAVTYDAATSRVIIGDAAAPAVSSGGSSTGTPADSVKRPKSLPADFPLPADAKIFDLIEGSATGKPSATFSYRTKQSLETLGNTYKDYFVQKGATSKSEEVSASAFSIIDAGSTFSVTLDGAPGTGSHQGFNVVQVIWSGE</sequence>
<name>A0ABS4NWL5_9BACL</name>
<organism evidence="4 5">
    <name type="scientific">Paenibacillus silagei</name>
    <dbReference type="NCBI Taxonomy" id="1670801"/>
    <lineage>
        <taxon>Bacteria</taxon>
        <taxon>Bacillati</taxon>
        <taxon>Bacillota</taxon>
        <taxon>Bacilli</taxon>
        <taxon>Bacillales</taxon>
        <taxon>Paenibacillaceae</taxon>
        <taxon>Paenibacillus</taxon>
    </lineage>
</organism>
<dbReference type="Proteomes" id="UP000773462">
    <property type="component" value="Unassembled WGS sequence"/>
</dbReference>
<keyword evidence="2" id="KW-0732">Signal</keyword>
<feature type="domain" description="Copper amine oxidase-like N-terminal" evidence="3">
    <location>
        <begin position="44"/>
        <end position="93"/>
    </location>
</feature>
<dbReference type="RefSeq" id="WP_209876989.1">
    <property type="nucleotide sequence ID" value="NZ_JAGGLV010000017.1"/>
</dbReference>
<dbReference type="Pfam" id="PF07833">
    <property type="entry name" value="Cu_amine_oxidN1"/>
    <property type="match status" value="1"/>
</dbReference>
<evidence type="ECO:0000259" key="3">
    <source>
        <dbReference type="Pfam" id="PF07833"/>
    </source>
</evidence>
<protein>
    <recommendedName>
        <fullName evidence="3">Copper amine oxidase-like N-terminal domain-containing protein</fullName>
    </recommendedName>
</protein>
<comment type="caution">
    <text evidence="4">The sequence shown here is derived from an EMBL/GenBank/DDBJ whole genome shotgun (WGS) entry which is preliminary data.</text>
</comment>
<evidence type="ECO:0000313" key="4">
    <source>
        <dbReference type="EMBL" id="MBP2114450.1"/>
    </source>
</evidence>
<feature type="region of interest" description="Disordered" evidence="1">
    <location>
        <begin position="99"/>
        <end position="121"/>
    </location>
</feature>
<evidence type="ECO:0000313" key="5">
    <source>
        <dbReference type="Proteomes" id="UP000773462"/>
    </source>
</evidence>
<feature type="signal peptide" evidence="2">
    <location>
        <begin position="1"/>
        <end position="24"/>
    </location>
</feature>
<proteinExistence type="predicted"/>
<dbReference type="EMBL" id="JAGGLV010000017">
    <property type="protein sequence ID" value="MBP2114450.1"/>
    <property type="molecule type" value="Genomic_DNA"/>
</dbReference>
<feature type="chain" id="PRO_5046741312" description="Copper amine oxidase-like N-terminal domain-containing protein" evidence="2">
    <location>
        <begin position="25"/>
        <end position="220"/>
    </location>
</feature>